<protein>
    <submittedName>
        <fullName evidence="2">Uncharacterized protein</fullName>
    </submittedName>
</protein>
<evidence type="ECO:0000256" key="1">
    <source>
        <dbReference type="SAM" id="MobiDB-lite"/>
    </source>
</evidence>
<dbReference type="EMBL" id="VNIQ01000003">
    <property type="protein sequence ID" value="TYQ05174.1"/>
    <property type="molecule type" value="Genomic_DNA"/>
</dbReference>
<name>A0A652YRK2_NOCGL</name>
<comment type="caution">
    <text evidence="2">The sequence shown here is derived from an EMBL/GenBank/DDBJ whole genome shotgun (WGS) entry which is preliminary data.</text>
</comment>
<organism evidence="2">
    <name type="scientific">Nocardia globerula</name>
    <dbReference type="NCBI Taxonomy" id="1818"/>
    <lineage>
        <taxon>Bacteria</taxon>
        <taxon>Bacillati</taxon>
        <taxon>Actinomycetota</taxon>
        <taxon>Actinomycetes</taxon>
        <taxon>Mycobacteriales</taxon>
        <taxon>Nocardiaceae</taxon>
        <taxon>Nocardia</taxon>
    </lineage>
</organism>
<dbReference type="AlphaFoldDB" id="A0A652YRK2"/>
<proteinExistence type="predicted"/>
<accession>A0A652YRK2</accession>
<gene>
    <name evidence="2" type="ORF">FNL38_103525</name>
</gene>
<evidence type="ECO:0000313" key="2">
    <source>
        <dbReference type="EMBL" id="TYQ05174.1"/>
    </source>
</evidence>
<feature type="region of interest" description="Disordered" evidence="1">
    <location>
        <begin position="67"/>
        <end position="86"/>
    </location>
</feature>
<reference evidence="2" key="1">
    <citation type="submission" date="2019-07" db="EMBL/GenBank/DDBJ databases">
        <title>Genomic Encyclopedia of Type Strains, Phase IV (KMG-IV): sequencing the most valuable type-strain genomes for metagenomic binning, comparative biology and taxonomic classification.</title>
        <authorList>
            <person name="Goeker M."/>
        </authorList>
    </citation>
    <scope>NUCLEOTIDE SEQUENCE</scope>
    <source>
        <strain evidence="2">DSM 44596</strain>
    </source>
</reference>
<sequence length="86" mass="9271">MAPVDCASCGQRVLVEKYSSIHTGIQWPAAENVRCPYRDVQVNALQPGSLVQSCSGLSDAVQAAIENGKLRESPRPEGLSHVSNHR</sequence>